<comment type="caution">
    <text evidence="1">The sequence shown here is derived from an EMBL/GenBank/DDBJ whole genome shotgun (WGS) entry which is preliminary data.</text>
</comment>
<name>A0A8J7RSB7_9BACT</name>
<dbReference type="SUPFAM" id="SSF88723">
    <property type="entry name" value="PIN domain-like"/>
    <property type="match status" value="1"/>
</dbReference>
<sequence>MRTFYLDTSVFGGKFDDEFAFWTDKFFDRVFQTDIILLYSDVIDDELSSAPDDITSFVNSIPDNRLQHVNLGEEAVKLAKNYIAENVVGPSSMADCFHIAIATIQKADLLVSWNFKHIVNIERIQGYNSVNLKFGYQTLEIRNPRESFDYEDDN</sequence>
<reference evidence="1" key="1">
    <citation type="submission" date="2021-02" db="EMBL/GenBank/DDBJ databases">
        <title>Natronogracilivirga saccharolytica gen. nov. sp. nov. a new anaerobic, haloalkiliphilic carbohydrate-fermenting bacterium from soda lake and proposing of Cyclonatronumiaceae fam. nov. in the phylum Balneolaeota.</title>
        <authorList>
            <person name="Zhilina T.N."/>
            <person name="Sorokin D.Y."/>
            <person name="Zavarzina D.G."/>
            <person name="Toshchakov S.V."/>
            <person name="Kublanov I.V."/>
        </authorList>
    </citation>
    <scope>NUCLEOTIDE SEQUENCE</scope>
    <source>
        <strain evidence="1">Z-1702</strain>
    </source>
</reference>
<gene>
    <name evidence="1" type="ORF">NATSA_09365</name>
</gene>
<dbReference type="InterPro" id="IPR029060">
    <property type="entry name" value="PIN-like_dom_sf"/>
</dbReference>
<evidence type="ECO:0000313" key="1">
    <source>
        <dbReference type="EMBL" id="MBP3192869.1"/>
    </source>
</evidence>
<evidence type="ECO:0008006" key="3">
    <source>
        <dbReference type="Google" id="ProtNLM"/>
    </source>
</evidence>
<dbReference type="Proteomes" id="UP000673975">
    <property type="component" value="Unassembled WGS sequence"/>
</dbReference>
<evidence type="ECO:0000313" key="2">
    <source>
        <dbReference type="Proteomes" id="UP000673975"/>
    </source>
</evidence>
<dbReference type="AlphaFoldDB" id="A0A8J7RSB7"/>
<keyword evidence="2" id="KW-1185">Reference proteome</keyword>
<protein>
    <recommendedName>
        <fullName evidence="3">PIN domain protein</fullName>
    </recommendedName>
</protein>
<dbReference type="RefSeq" id="WP_210511983.1">
    <property type="nucleotide sequence ID" value="NZ_JAFIDN010000006.1"/>
</dbReference>
<proteinExistence type="predicted"/>
<accession>A0A8J7RSB7</accession>
<organism evidence="1 2">
    <name type="scientific">Natronogracilivirga saccharolytica</name>
    <dbReference type="NCBI Taxonomy" id="2812953"/>
    <lineage>
        <taxon>Bacteria</taxon>
        <taxon>Pseudomonadati</taxon>
        <taxon>Balneolota</taxon>
        <taxon>Balneolia</taxon>
        <taxon>Balneolales</taxon>
        <taxon>Cyclonatronaceae</taxon>
        <taxon>Natronogracilivirga</taxon>
    </lineage>
</organism>
<dbReference type="EMBL" id="JAFIDN010000006">
    <property type="protein sequence ID" value="MBP3192869.1"/>
    <property type="molecule type" value="Genomic_DNA"/>
</dbReference>